<dbReference type="Proteomes" id="UP001172681">
    <property type="component" value="Unassembled WGS sequence"/>
</dbReference>
<keyword evidence="2 5" id="KW-0812">Transmembrane</keyword>
<gene>
    <name evidence="7" type="ORF">H2204_001974</name>
</gene>
<evidence type="ECO:0000256" key="4">
    <source>
        <dbReference type="ARBA" id="ARBA00023136"/>
    </source>
</evidence>
<reference evidence="7" key="1">
    <citation type="submission" date="2022-10" db="EMBL/GenBank/DDBJ databases">
        <title>Culturing micro-colonial fungi from biological soil crusts in the Mojave desert and describing Neophaeococcomyces mojavensis, and introducing the new genera and species Taxawa tesnikishii.</title>
        <authorList>
            <person name="Kurbessoian T."/>
            <person name="Stajich J.E."/>
        </authorList>
    </citation>
    <scope>NUCLEOTIDE SEQUENCE</scope>
    <source>
        <strain evidence="7">TK_35</strain>
    </source>
</reference>
<keyword evidence="4 5" id="KW-0472">Membrane</keyword>
<evidence type="ECO:0000256" key="1">
    <source>
        <dbReference type="ARBA" id="ARBA00004141"/>
    </source>
</evidence>
<dbReference type="GO" id="GO:0005886">
    <property type="term" value="C:plasma membrane"/>
    <property type="evidence" value="ECO:0007669"/>
    <property type="project" value="TreeGrafter"/>
</dbReference>
<sequence>MANVAQHVDEDVHLPSTEPENVDVPAWKPSGHELAIMLTLAIISLMVSLDATIIITSLSTIIQAFETDTTQGLWIGTSYLLTCAVSMPFIASLSEIFGRPRCLFASLLIFTTGTVLCAVAHTMRVLLAGRSIQGVGGGGIIILSLVIFTDIVPLRSRPQYIGITQGAWAIGTCIGPLIGGTFATPTLWRWIFYLMFPFCAIGLALVPLVVSLKPRSATWREMLVRVDWIGAFFFIPSATGFLVAISWGGTQFHWSAVAVMVPLPLGFLGLASTVVYERFFAKEPFLRHSLFHSRSSFAVYAGAFVQGLLLYGQLYYVPFFFESVRSESPLRTGVSVLAVMLTLIPAAVVVGRVITRTGTYRWAVWTGWTLVSIGTGLTVTWDARTSASVWVVSLVVLGFGHGLLLNALNTASQAVCLRGDEGAAAAMYAFLRSFGMALGVGIGGSVFQNVMKIKIRDLGLPDSIASDAEAFAEGLRRSRLGGSTMVPRPADVLGAYVYGFHGVFSFFCGLAGLALAASTLVQHFQIDKELVTEHTLDTDSRLALGLDRLGRSRTPGQMDRRG</sequence>
<name>A0AA38YCB4_9EURO</name>
<feature type="transmembrane region" description="Helical" evidence="5">
    <location>
        <begin position="166"/>
        <end position="184"/>
    </location>
</feature>
<evidence type="ECO:0000256" key="5">
    <source>
        <dbReference type="SAM" id="Phobius"/>
    </source>
</evidence>
<feature type="transmembrane region" description="Helical" evidence="5">
    <location>
        <begin position="71"/>
        <end position="91"/>
    </location>
</feature>
<evidence type="ECO:0000313" key="8">
    <source>
        <dbReference type="Proteomes" id="UP001172681"/>
    </source>
</evidence>
<dbReference type="PANTHER" id="PTHR23501">
    <property type="entry name" value="MAJOR FACILITATOR SUPERFAMILY"/>
    <property type="match status" value="1"/>
</dbReference>
<protein>
    <recommendedName>
        <fullName evidence="6">Major facilitator superfamily (MFS) profile domain-containing protein</fullName>
    </recommendedName>
</protein>
<evidence type="ECO:0000259" key="6">
    <source>
        <dbReference type="PROSITE" id="PS50850"/>
    </source>
</evidence>
<evidence type="ECO:0000256" key="2">
    <source>
        <dbReference type="ARBA" id="ARBA00022692"/>
    </source>
</evidence>
<feature type="transmembrane region" description="Helical" evidence="5">
    <location>
        <begin position="297"/>
        <end position="316"/>
    </location>
</feature>
<dbReference type="Gene3D" id="1.20.1720.10">
    <property type="entry name" value="Multidrug resistance protein D"/>
    <property type="match status" value="1"/>
</dbReference>
<accession>A0AA38YCB4</accession>
<organism evidence="7 8">
    <name type="scientific">Knufia peltigerae</name>
    <dbReference type="NCBI Taxonomy" id="1002370"/>
    <lineage>
        <taxon>Eukaryota</taxon>
        <taxon>Fungi</taxon>
        <taxon>Dikarya</taxon>
        <taxon>Ascomycota</taxon>
        <taxon>Pezizomycotina</taxon>
        <taxon>Eurotiomycetes</taxon>
        <taxon>Chaetothyriomycetidae</taxon>
        <taxon>Chaetothyriales</taxon>
        <taxon>Trichomeriaceae</taxon>
        <taxon>Knufia</taxon>
    </lineage>
</organism>
<dbReference type="InterPro" id="IPR020846">
    <property type="entry name" value="MFS_dom"/>
</dbReference>
<dbReference type="Gene3D" id="1.20.1250.20">
    <property type="entry name" value="MFS general substrate transporter like domains"/>
    <property type="match status" value="1"/>
</dbReference>
<feature type="transmembrane region" description="Helical" evidence="5">
    <location>
        <begin position="387"/>
        <end position="408"/>
    </location>
</feature>
<dbReference type="PANTHER" id="PTHR23501:SF94">
    <property type="entry name" value="MAJOR FACILITATOR SUPERFAMILY (MFS) PROFILE DOMAIN-CONTAINING PROTEIN"/>
    <property type="match status" value="1"/>
</dbReference>
<feature type="transmembrane region" description="Helical" evidence="5">
    <location>
        <begin position="429"/>
        <end position="451"/>
    </location>
</feature>
<evidence type="ECO:0000256" key="3">
    <source>
        <dbReference type="ARBA" id="ARBA00022989"/>
    </source>
</evidence>
<feature type="transmembrane region" description="Helical" evidence="5">
    <location>
        <begin position="362"/>
        <end position="381"/>
    </location>
</feature>
<dbReference type="AlphaFoldDB" id="A0AA38YCB4"/>
<dbReference type="Pfam" id="PF07690">
    <property type="entry name" value="MFS_1"/>
    <property type="match status" value="1"/>
</dbReference>
<proteinExistence type="predicted"/>
<comment type="subcellular location">
    <subcellularLocation>
        <location evidence="1">Membrane</location>
        <topology evidence="1">Multi-pass membrane protein</topology>
    </subcellularLocation>
</comment>
<feature type="transmembrane region" description="Helical" evidence="5">
    <location>
        <begin position="336"/>
        <end position="355"/>
    </location>
</feature>
<feature type="transmembrane region" description="Helical" evidence="5">
    <location>
        <begin position="222"/>
        <end position="247"/>
    </location>
</feature>
<dbReference type="EMBL" id="JAPDRN010000007">
    <property type="protein sequence ID" value="KAJ9643829.1"/>
    <property type="molecule type" value="Genomic_DNA"/>
</dbReference>
<dbReference type="InterPro" id="IPR036259">
    <property type="entry name" value="MFS_trans_sf"/>
</dbReference>
<feature type="domain" description="Major facilitator superfamily (MFS) profile" evidence="6">
    <location>
        <begin position="36"/>
        <end position="526"/>
    </location>
</feature>
<evidence type="ECO:0000313" key="7">
    <source>
        <dbReference type="EMBL" id="KAJ9643829.1"/>
    </source>
</evidence>
<feature type="transmembrane region" description="Helical" evidence="5">
    <location>
        <begin position="34"/>
        <end position="65"/>
    </location>
</feature>
<dbReference type="SUPFAM" id="SSF103473">
    <property type="entry name" value="MFS general substrate transporter"/>
    <property type="match status" value="1"/>
</dbReference>
<feature type="transmembrane region" description="Helical" evidence="5">
    <location>
        <begin position="103"/>
        <end position="123"/>
    </location>
</feature>
<keyword evidence="8" id="KW-1185">Reference proteome</keyword>
<feature type="transmembrane region" description="Helical" evidence="5">
    <location>
        <begin position="135"/>
        <end position="154"/>
    </location>
</feature>
<dbReference type="GO" id="GO:0022857">
    <property type="term" value="F:transmembrane transporter activity"/>
    <property type="evidence" value="ECO:0007669"/>
    <property type="project" value="InterPro"/>
</dbReference>
<dbReference type="InterPro" id="IPR011701">
    <property type="entry name" value="MFS"/>
</dbReference>
<dbReference type="PROSITE" id="PS50850">
    <property type="entry name" value="MFS"/>
    <property type="match status" value="1"/>
</dbReference>
<feature type="transmembrane region" description="Helical" evidence="5">
    <location>
        <begin position="495"/>
        <end position="521"/>
    </location>
</feature>
<keyword evidence="3 5" id="KW-1133">Transmembrane helix</keyword>
<comment type="caution">
    <text evidence="7">The sequence shown here is derived from an EMBL/GenBank/DDBJ whole genome shotgun (WGS) entry which is preliminary data.</text>
</comment>
<feature type="transmembrane region" description="Helical" evidence="5">
    <location>
        <begin position="190"/>
        <end position="210"/>
    </location>
</feature>
<feature type="transmembrane region" description="Helical" evidence="5">
    <location>
        <begin position="253"/>
        <end position="276"/>
    </location>
</feature>